<evidence type="ECO:0000256" key="2">
    <source>
        <dbReference type="ARBA" id="ARBA00009560"/>
    </source>
</evidence>
<sequence length="815" mass="88755">MADSPLIPPSSPTTRERLGGMTIDDEDRTQQQEEPEDDEEEDLYSSHPLPPPRKPAPKTAPIFANWKRKHLSPPPPSSSAVDLSSDPFHPLNSSQFPAPRAREAPPRGQPNRPAAPPRILAVDIPASSLRPLAFRIFTKKHNLTLKSEALALLCSFIGRKCGADWKTSGSAEKLLEEVARTWKRNEGAAAILVDGNDALKAVIRDLEVEGSGANKASLLTRGESFDFAGASGMNTASPGLDDDEGSSQQHQQQSAQMVINSKTGPNLEDINPRDYIHVVDAFSQPKYKYNHSRKQFERAQKPSLLPDASSKAQIFLTRYYLIHHRLLRNPSFQPPTFAPSNSMTSRGTKTYFKITPIAHLLGRSGKPFFIFGLLSTSPDTGQLMLEDPTGSIQLDITHARPIPEDGVWFCPGSFVVVDGTFEADGRFTAYTIGQPPSERRETSAEVFGHMDFLGINMPLEFSAGGGGGRGLRLAEKKLANEGKGRIVVLSEVHLDLPKTHEALTKLFEKWESESNEEDEVEVPAVVVMCGRFVSDGFGVGNGSLGYKEALDTFAVTISAFNTLLTKTTFVLVPSDADPWGAAFTGGASGVLPRKGVPDVFSGKLKRVFTVANPANKKDGGGGKVVLGSNPCRVGYFTREIVVFRDDLGARFSRNAVRFKDLSGADGADEPTHKGKGGTEEEHMDVDGLTGANDVPSTQQEEEEETAPVQNRVPDSVKMARKLVKTVLDQSYLSPYPINIRPVLWDYTHALTLFPLPNYLILADSSTPPFTVTYEGCHVVNPGSFLVADERRKGRFVEFVVGAQAGAGGKVVDFVY</sequence>
<gene>
    <name evidence="10" type="primary">DPB2</name>
    <name evidence="10" type="ORF">TWF730_006709</name>
</gene>
<feature type="region of interest" description="Disordered" evidence="8">
    <location>
        <begin position="1"/>
        <end position="116"/>
    </location>
</feature>
<protein>
    <recommendedName>
        <fullName evidence="3">DNA polymerase epsilon subunit B</fullName>
    </recommendedName>
    <alternativeName>
        <fullName evidence="7">DNA polymerase II subunit 2</fullName>
    </alternativeName>
</protein>
<evidence type="ECO:0000256" key="7">
    <source>
        <dbReference type="ARBA" id="ARBA00032930"/>
    </source>
</evidence>
<keyword evidence="10" id="KW-0239">DNA-directed DNA polymerase</keyword>
<dbReference type="InterPro" id="IPR016266">
    <property type="entry name" value="POLE2"/>
</dbReference>
<evidence type="ECO:0000313" key="10">
    <source>
        <dbReference type="EMBL" id="KAK6360570.1"/>
    </source>
</evidence>
<dbReference type="GO" id="GO:0008622">
    <property type="term" value="C:epsilon DNA polymerase complex"/>
    <property type="evidence" value="ECO:0007669"/>
    <property type="project" value="InterPro"/>
</dbReference>
<dbReference type="GO" id="GO:0003677">
    <property type="term" value="F:DNA binding"/>
    <property type="evidence" value="ECO:0007669"/>
    <property type="project" value="UniProtKB-KW"/>
</dbReference>
<feature type="compositionally biased region" description="Acidic residues" evidence="8">
    <location>
        <begin position="23"/>
        <end position="43"/>
    </location>
</feature>
<proteinExistence type="inferred from homology"/>
<organism evidence="10 11">
    <name type="scientific">Orbilia blumenaviensis</name>
    <dbReference type="NCBI Taxonomy" id="1796055"/>
    <lineage>
        <taxon>Eukaryota</taxon>
        <taxon>Fungi</taxon>
        <taxon>Dikarya</taxon>
        <taxon>Ascomycota</taxon>
        <taxon>Pezizomycotina</taxon>
        <taxon>Orbiliomycetes</taxon>
        <taxon>Orbiliales</taxon>
        <taxon>Orbiliaceae</taxon>
        <taxon>Orbilia</taxon>
    </lineage>
</organism>
<keyword evidence="6" id="KW-0539">Nucleus</keyword>
<comment type="similarity">
    <text evidence="2">Belongs to the DNA polymerase epsilon subunit B family.</text>
</comment>
<evidence type="ECO:0000256" key="1">
    <source>
        <dbReference type="ARBA" id="ARBA00004123"/>
    </source>
</evidence>
<dbReference type="Proteomes" id="UP001373714">
    <property type="component" value="Unassembled WGS sequence"/>
</dbReference>
<comment type="caution">
    <text evidence="10">The sequence shown here is derived from an EMBL/GenBank/DDBJ whole genome shotgun (WGS) entry which is preliminary data.</text>
</comment>
<dbReference type="AlphaFoldDB" id="A0AAV9VF17"/>
<keyword evidence="11" id="KW-1185">Reference proteome</keyword>
<evidence type="ECO:0000256" key="6">
    <source>
        <dbReference type="ARBA" id="ARBA00023242"/>
    </source>
</evidence>
<keyword evidence="10" id="KW-0548">Nucleotidyltransferase</keyword>
<dbReference type="InterPro" id="IPR007185">
    <property type="entry name" value="DNA_pol_a/d/e_bsu"/>
</dbReference>
<dbReference type="PANTHER" id="PTHR12708">
    <property type="entry name" value="DNA POLYMERASE EPSILON SUBUNIT B"/>
    <property type="match status" value="1"/>
</dbReference>
<evidence type="ECO:0000259" key="9">
    <source>
        <dbReference type="Pfam" id="PF04042"/>
    </source>
</evidence>
<reference evidence="10 11" key="1">
    <citation type="submission" date="2019-10" db="EMBL/GenBank/DDBJ databases">
        <authorList>
            <person name="Palmer J.M."/>
        </authorList>
    </citation>
    <scope>NUCLEOTIDE SEQUENCE [LARGE SCALE GENOMIC DNA]</scope>
    <source>
        <strain evidence="10 11">TWF730</strain>
    </source>
</reference>
<evidence type="ECO:0000256" key="4">
    <source>
        <dbReference type="ARBA" id="ARBA00022705"/>
    </source>
</evidence>
<keyword evidence="5" id="KW-0238">DNA-binding</keyword>
<feature type="compositionally biased region" description="Low complexity" evidence="8">
    <location>
        <begin position="246"/>
        <end position="256"/>
    </location>
</feature>
<feature type="compositionally biased region" description="Pro residues" evidence="8">
    <location>
        <begin position="1"/>
        <end position="11"/>
    </location>
</feature>
<feature type="region of interest" description="Disordered" evidence="8">
    <location>
        <begin position="232"/>
        <end position="256"/>
    </location>
</feature>
<evidence type="ECO:0000256" key="3">
    <source>
        <dbReference type="ARBA" id="ARBA00016011"/>
    </source>
</evidence>
<dbReference type="EMBL" id="JAVHNS010000003">
    <property type="protein sequence ID" value="KAK6360570.1"/>
    <property type="molecule type" value="Genomic_DNA"/>
</dbReference>
<feature type="domain" description="DNA polymerase alpha/delta/epsilon subunit B" evidence="9">
    <location>
        <begin position="486"/>
        <end position="770"/>
    </location>
</feature>
<feature type="region of interest" description="Disordered" evidence="8">
    <location>
        <begin position="662"/>
        <end position="712"/>
    </location>
</feature>
<accession>A0AAV9VF17</accession>
<evidence type="ECO:0000313" key="11">
    <source>
        <dbReference type="Proteomes" id="UP001373714"/>
    </source>
</evidence>
<evidence type="ECO:0000256" key="8">
    <source>
        <dbReference type="SAM" id="MobiDB-lite"/>
    </source>
</evidence>
<keyword evidence="4" id="KW-0235">DNA replication</keyword>
<evidence type="ECO:0000256" key="5">
    <source>
        <dbReference type="ARBA" id="ARBA00023125"/>
    </source>
</evidence>
<dbReference type="GO" id="GO:0003887">
    <property type="term" value="F:DNA-directed DNA polymerase activity"/>
    <property type="evidence" value="ECO:0007669"/>
    <property type="project" value="UniProtKB-KW"/>
</dbReference>
<dbReference type="GO" id="GO:0006261">
    <property type="term" value="P:DNA-templated DNA replication"/>
    <property type="evidence" value="ECO:0007669"/>
    <property type="project" value="InterPro"/>
</dbReference>
<feature type="compositionally biased region" description="Basic and acidic residues" evidence="8">
    <location>
        <begin position="669"/>
        <end position="680"/>
    </location>
</feature>
<dbReference type="Pfam" id="PF04042">
    <property type="entry name" value="DNA_pol_E_B"/>
    <property type="match status" value="1"/>
</dbReference>
<comment type="subcellular location">
    <subcellularLocation>
        <location evidence="1">Nucleus</location>
    </subcellularLocation>
</comment>
<keyword evidence="10" id="KW-0808">Transferase</keyword>
<dbReference type="PANTHER" id="PTHR12708:SF0">
    <property type="entry name" value="DNA POLYMERASE EPSILON SUBUNIT 2"/>
    <property type="match status" value="1"/>
</dbReference>
<dbReference type="GO" id="GO:0042276">
    <property type="term" value="P:error-prone translesion synthesis"/>
    <property type="evidence" value="ECO:0007669"/>
    <property type="project" value="TreeGrafter"/>
</dbReference>
<name>A0AAV9VF17_9PEZI</name>